<evidence type="ECO:0000256" key="2">
    <source>
        <dbReference type="ARBA" id="ARBA00022679"/>
    </source>
</evidence>
<organism evidence="5 6">
    <name type="scientific">Pseudomonas mandelii</name>
    <dbReference type="NCBI Taxonomy" id="75612"/>
    <lineage>
        <taxon>Bacteria</taxon>
        <taxon>Pseudomonadati</taxon>
        <taxon>Pseudomonadota</taxon>
        <taxon>Gammaproteobacteria</taxon>
        <taxon>Pseudomonadales</taxon>
        <taxon>Pseudomonadaceae</taxon>
        <taxon>Pseudomonas</taxon>
    </lineage>
</organism>
<proteinExistence type="inferred from homology"/>
<evidence type="ECO:0000256" key="1">
    <source>
        <dbReference type="ARBA" id="ARBA00010164"/>
    </source>
</evidence>
<keyword evidence="3" id="KW-0418">Kinase</keyword>
<dbReference type="Gene3D" id="1.10.1070.20">
    <property type="match status" value="1"/>
</dbReference>
<dbReference type="InterPro" id="IPR012893">
    <property type="entry name" value="HipA-like_C"/>
</dbReference>
<dbReference type="RefSeq" id="WP_140684364.1">
    <property type="nucleotide sequence ID" value="NZ_RCZA01000027.1"/>
</dbReference>
<dbReference type="Pfam" id="PF07804">
    <property type="entry name" value="HipA_C"/>
    <property type="match status" value="1"/>
</dbReference>
<feature type="domain" description="HipA-like C-terminal" evidence="4">
    <location>
        <begin position="165"/>
        <end position="355"/>
    </location>
</feature>
<evidence type="ECO:0000256" key="3">
    <source>
        <dbReference type="ARBA" id="ARBA00022777"/>
    </source>
</evidence>
<dbReference type="Proteomes" id="UP000320914">
    <property type="component" value="Unassembled WGS sequence"/>
</dbReference>
<dbReference type="InterPro" id="IPR052028">
    <property type="entry name" value="HipA_Ser/Thr_kinase"/>
</dbReference>
<dbReference type="PANTHER" id="PTHR37419">
    <property type="entry name" value="SERINE/THREONINE-PROTEIN KINASE TOXIN HIPA"/>
    <property type="match status" value="1"/>
</dbReference>
<evidence type="ECO:0000259" key="4">
    <source>
        <dbReference type="Pfam" id="PF07804"/>
    </source>
</evidence>
<name>A0A502HKW7_9PSED</name>
<comment type="caution">
    <text evidence="5">The sequence shown here is derived from an EMBL/GenBank/DDBJ whole genome shotgun (WGS) entry which is preliminary data.</text>
</comment>
<dbReference type="EMBL" id="RCZA01000027">
    <property type="protein sequence ID" value="TPG74056.1"/>
    <property type="molecule type" value="Genomic_DNA"/>
</dbReference>
<evidence type="ECO:0000313" key="5">
    <source>
        <dbReference type="EMBL" id="TPG74056.1"/>
    </source>
</evidence>
<comment type="similarity">
    <text evidence="1">Belongs to the HipA Ser/Thr kinase family.</text>
</comment>
<accession>A0A502HKW7</accession>
<dbReference type="GO" id="GO:0005829">
    <property type="term" value="C:cytosol"/>
    <property type="evidence" value="ECO:0007669"/>
    <property type="project" value="TreeGrafter"/>
</dbReference>
<dbReference type="InterPro" id="IPR016869">
    <property type="entry name" value="UCP028135_HipA-like"/>
</dbReference>
<gene>
    <name evidence="5" type="ORF">EAH74_32265</name>
</gene>
<protein>
    <submittedName>
        <fullName evidence="5">Type II toxin-antitoxin system HipA family toxin</fullName>
    </submittedName>
</protein>
<keyword evidence="2" id="KW-0808">Transferase</keyword>
<sequence>MESITLQIHSDGRWRDALVVSFDSPRDSLRSRCTINYQPEYLVDLYIQLGTVKAPAVSANLPLEWDIRREPAPAFLRDIIPAGAGRRHLLSRVVVPQGMSIDLFLLQQCAAAPVGHMRIKSAAGALCSAQKLTGGFNRYEVVQEGMGFLDQARKSGMAISGALGAGGEAPKMLLVEDASGQLYPEGALRDADVCRHWFVKFPRNNATRLDRDILLSEYCFYRALGELGIDTVAADGLAHEAAEMPSIWMQRFDRKVSLGGVERIAVESMYSLCGARNRGGFLNHFDVVDRLAKIWIAAGQESEIPDMVSEYLRRDLINQIVGNTDNHGGNFSILRGKERVSFAPIYDLAPMVLDMEGVVRITRWSTKIERLGSVDWGAVCARFAHRVDPEWLFDRLQADARLLLALPDLLQDLGLPQEAWRSPMIPLSRLEDTFRSWKLMC</sequence>
<dbReference type="PANTHER" id="PTHR37419:SF8">
    <property type="entry name" value="TOXIN YJJJ"/>
    <property type="match status" value="1"/>
</dbReference>
<dbReference type="PIRSF" id="PIRSF028135">
    <property type="entry name" value="UCP028135_HipA-like"/>
    <property type="match status" value="1"/>
</dbReference>
<reference evidence="5 6" key="1">
    <citation type="journal article" date="2019" name="Environ. Microbiol.">
        <title>Species interactions and distinct microbial communities in high Arctic permafrost affected cryosols are associated with the CH4 and CO2 gas fluxes.</title>
        <authorList>
            <person name="Altshuler I."/>
            <person name="Hamel J."/>
            <person name="Turney S."/>
            <person name="Magnuson E."/>
            <person name="Levesque R."/>
            <person name="Greer C."/>
            <person name="Whyte L.G."/>
        </authorList>
    </citation>
    <scope>NUCLEOTIDE SEQUENCE [LARGE SCALE GENOMIC DNA]</scope>
    <source>
        <strain evidence="5 6">OWC5</strain>
    </source>
</reference>
<dbReference type="AlphaFoldDB" id="A0A502HKW7"/>
<evidence type="ECO:0000313" key="6">
    <source>
        <dbReference type="Proteomes" id="UP000320914"/>
    </source>
</evidence>
<dbReference type="GO" id="GO:0004674">
    <property type="term" value="F:protein serine/threonine kinase activity"/>
    <property type="evidence" value="ECO:0007669"/>
    <property type="project" value="TreeGrafter"/>
</dbReference>